<protein>
    <recommendedName>
        <fullName evidence="3">F-box domain-containing protein</fullName>
    </recommendedName>
</protein>
<keyword evidence="2" id="KW-1185">Reference proteome</keyword>
<organism evidence="1 2">
    <name type="scientific">Armillaria gallica</name>
    <name type="common">Bulbous honey fungus</name>
    <name type="synonym">Armillaria bulbosa</name>
    <dbReference type="NCBI Taxonomy" id="47427"/>
    <lineage>
        <taxon>Eukaryota</taxon>
        <taxon>Fungi</taxon>
        <taxon>Dikarya</taxon>
        <taxon>Basidiomycota</taxon>
        <taxon>Agaricomycotina</taxon>
        <taxon>Agaricomycetes</taxon>
        <taxon>Agaricomycetidae</taxon>
        <taxon>Agaricales</taxon>
        <taxon>Marasmiineae</taxon>
        <taxon>Physalacriaceae</taxon>
        <taxon>Armillaria</taxon>
    </lineage>
</organism>
<gene>
    <name evidence="1" type="ORF">ARMGADRAFT_1028338</name>
</gene>
<evidence type="ECO:0008006" key="3">
    <source>
        <dbReference type="Google" id="ProtNLM"/>
    </source>
</evidence>
<dbReference type="Proteomes" id="UP000217790">
    <property type="component" value="Unassembled WGS sequence"/>
</dbReference>
<accession>A0A2H3E6E4</accession>
<dbReference type="EMBL" id="KZ293651">
    <property type="protein sequence ID" value="PBK96133.1"/>
    <property type="molecule type" value="Genomic_DNA"/>
</dbReference>
<sequence>MTTADSPSVTKIQELLIILLRYEPITDLVKLSHVCKDFCYTTKLIIHMWLCKCLTPFIPADNLKPFLRLLKSSKSTIRGSVALAVISPDPRQWFPEDLNIVVPLSRVSQWCRFLATAGFIERPILNNGTGRFTVENAVVILESAHDSILLPILSSPTTAQMNFITYNQIFCPYPALTIKKLSICAYHGDPNHRSNDPKMPTYRQMLGFELKNIRLLLGTSTLEGECRLSCTEINRHFCGFRGIGIFHWAVYSNKADENDNTITDTCLGYEWSLRNPCMNSELMTSSIVPPTLADTSVTSPSSPPSSKQTATLANSVPLFTKSPSWNTEDNLPTLQDLLRNTSADVKLNTIVRKLSITVRSTNFLGKYVLIADGIGRSEQKTFKIKQTTKLGKMLRYFASSYGKELSTFKLSIGDYFCL</sequence>
<dbReference type="InParanoid" id="A0A2H3E6E4"/>
<evidence type="ECO:0000313" key="2">
    <source>
        <dbReference type="Proteomes" id="UP000217790"/>
    </source>
</evidence>
<dbReference type="AlphaFoldDB" id="A0A2H3E6E4"/>
<name>A0A2H3E6E4_ARMGA</name>
<dbReference type="OrthoDB" id="3053245at2759"/>
<proteinExistence type="predicted"/>
<reference evidence="2" key="1">
    <citation type="journal article" date="2017" name="Nat. Ecol. Evol.">
        <title>Genome expansion and lineage-specific genetic innovations in the forest pathogenic fungi Armillaria.</title>
        <authorList>
            <person name="Sipos G."/>
            <person name="Prasanna A.N."/>
            <person name="Walter M.C."/>
            <person name="O'Connor E."/>
            <person name="Balint B."/>
            <person name="Krizsan K."/>
            <person name="Kiss B."/>
            <person name="Hess J."/>
            <person name="Varga T."/>
            <person name="Slot J."/>
            <person name="Riley R."/>
            <person name="Boka B."/>
            <person name="Rigling D."/>
            <person name="Barry K."/>
            <person name="Lee J."/>
            <person name="Mihaltcheva S."/>
            <person name="LaButti K."/>
            <person name="Lipzen A."/>
            <person name="Waldron R."/>
            <person name="Moloney N.M."/>
            <person name="Sperisen C."/>
            <person name="Kredics L."/>
            <person name="Vagvoelgyi C."/>
            <person name="Patrignani A."/>
            <person name="Fitzpatrick D."/>
            <person name="Nagy I."/>
            <person name="Doyle S."/>
            <person name="Anderson J.B."/>
            <person name="Grigoriev I.V."/>
            <person name="Gueldener U."/>
            <person name="Muensterkoetter M."/>
            <person name="Nagy L.G."/>
        </authorList>
    </citation>
    <scope>NUCLEOTIDE SEQUENCE [LARGE SCALE GENOMIC DNA]</scope>
    <source>
        <strain evidence="2">Ar21-2</strain>
    </source>
</reference>
<evidence type="ECO:0000313" key="1">
    <source>
        <dbReference type="EMBL" id="PBK96133.1"/>
    </source>
</evidence>